<feature type="domain" description="DUF1214" evidence="2">
    <location>
        <begin position="407"/>
        <end position="512"/>
    </location>
</feature>
<evidence type="ECO:0000256" key="1">
    <source>
        <dbReference type="SAM" id="SignalP"/>
    </source>
</evidence>
<dbReference type="PANTHER" id="PTHR36509">
    <property type="entry name" value="BLL3101 PROTEIN"/>
    <property type="match status" value="1"/>
</dbReference>
<dbReference type="RefSeq" id="WP_041068142.1">
    <property type="nucleotide sequence ID" value="NZ_AP012273.1"/>
</dbReference>
<dbReference type="Pfam" id="PF06742">
    <property type="entry name" value="DUF1214"/>
    <property type="match status" value="1"/>
</dbReference>
<organism evidence="4 5">
    <name type="scientific">Thiolapillus brandeum</name>
    <dbReference type="NCBI Taxonomy" id="1076588"/>
    <lineage>
        <taxon>Bacteria</taxon>
        <taxon>Pseudomonadati</taxon>
        <taxon>Pseudomonadota</taxon>
        <taxon>Gammaproteobacteria</taxon>
        <taxon>Chromatiales</taxon>
        <taxon>Sedimenticolaceae</taxon>
        <taxon>Thiolapillus</taxon>
    </lineage>
</organism>
<evidence type="ECO:0008006" key="6">
    <source>
        <dbReference type="Google" id="ProtNLM"/>
    </source>
</evidence>
<dbReference type="InterPro" id="IPR037049">
    <property type="entry name" value="DUF1214_C_sf"/>
</dbReference>
<dbReference type="InterPro" id="IPR010621">
    <property type="entry name" value="DUF1214"/>
</dbReference>
<keyword evidence="1" id="KW-0732">Signal</keyword>
<dbReference type="Gene3D" id="2.60.120.600">
    <property type="entry name" value="Domain of unknown function DUF1214, C-terminal domain"/>
    <property type="match status" value="1"/>
</dbReference>
<dbReference type="AlphaFoldDB" id="A0A7U6GJL5"/>
<dbReference type="EMBL" id="AP012273">
    <property type="protein sequence ID" value="BAO44896.1"/>
    <property type="molecule type" value="Genomic_DNA"/>
</dbReference>
<sequence>MKKILRIGALLAFSGSVMAYQPPASSSNTRIPEKIMTPDRVKTRIGELKFHDGMPLEETRTKIFDHLDFLRGVETFLNFIPAASIEAMRLGLKDLGVDEYNKVVVFDDLMDSKPLFLTGNTDTVYASAVLDLQRNGPTIVEIPPNAGPGTVNDAFFRFVVDMGAPGPDHKKGGTYLILPPDYDGPLKPTDNGMEITAKKDTRISIDVGGKPAKVWIAQSRSYTNWLILRGFLVDGKPDAASKMWRTGLKIYPLKDAKNPRKMVYINASKKSFNTIHANNFEFYEELHTVLQKEPVDFIDPELRGLAAAIGIAKDKPFAPDERMKKILTDAVAVGNATARSISLRPRDPNAYLFKGKQWYTGFVGGDYRWLDTHGKNGRNLDARILFFYSATVNTPAMALQIPGVGSNYAFATTDRNGQILYGEKNYKLTIPAKVPAKDFWSVVVYDPQTRSELQTSQPYPSKNNKRDKLIYNEDGSVTLYYGPKAPEGKEANWTQTVPGKAWFVLFRLYGPLQPWFDKSWQLNDFEEVK</sequence>
<dbReference type="SUPFAM" id="SSF160935">
    <property type="entry name" value="VPA0735-like"/>
    <property type="match status" value="1"/>
</dbReference>
<evidence type="ECO:0000259" key="2">
    <source>
        <dbReference type="Pfam" id="PF06742"/>
    </source>
</evidence>
<feature type="signal peptide" evidence="1">
    <location>
        <begin position="1"/>
        <end position="19"/>
    </location>
</feature>
<proteinExistence type="predicted"/>
<feature type="chain" id="PRO_5031326498" description="DUF1254 domain-containing protein" evidence="1">
    <location>
        <begin position="20"/>
        <end position="529"/>
    </location>
</feature>
<evidence type="ECO:0000259" key="3">
    <source>
        <dbReference type="Pfam" id="PF06863"/>
    </source>
</evidence>
<name>A0A7U6GJL5_9GAMM</name>
<keyword evidence="5" id="KW-1185">Reference proteome</keyword>
<evidence type="ECO:0000313" key="5">
    <source>
        <dbReference type="Proteomes" id="UP000031631"/>
    </source>
</evidence>
<dbReference type="InterPro" id="IPR010679">
    <property type="entry name" value="DUF1254"/>
</dbReference>
<protein>
    <recommendedName>
        <fullName evidence="6">DUF1254 domain-containing protein</fullName>
    </recommendedName>
</protein>
<gene>
    <name evidence="4" type="ORF">TBH_C1981</name>
</gene>
<dbReference type="PANTHER" id="PTHR36509:SF3">
    <property type="entry name" value="SIGNAL PEPTIDE PROTEIN"/>
    <property type="match status" value="1"/>
</dbReference>
<reference evidence="4 5" key="1">
    <citation type="journal article" date="2014" name="PLoS ONE">
        <title>Physiological and genomic features of a novel sulfur-oxidizing gammaproteobacterium belonging to a previously uncultivated symbiotic lineage isolated from a hydrothermal vent.</title>
        <authorList>
            <person name="Nunoura T."/>
            <person name="Takaki Y."/>
            <person name="Kazama H."/>
            <person name="Kakuta J."/>
            <person name="Shimamura S."/>
            <person name="Makita H."/>
            <person name="Hirai M."/>
            <person name="Miyazaki M."/>
            <person name="Takai K."/>
        </authorList>
    </citation>
    <scope>NUCLEOTIDE SEQUENCE [LARGE SCALE GENOMIC DNA]</scope>
    <source>
        <strain evidence="4 5">Hiromi1</strain>
    </source>
</reference>
<dbReference type="Gene3D" id="1.10.3360.10">
    <property type="entry name" value="VPA0735-like domain"/>
    <property type="match status" value="1"/>
</dbReference>
<dbReference type="Pfam" id="PF06863">
    <property type="entry name" value="DUF1254"/>
    <property type="match status" value="1"/>
</dbReference>
<dbReference type="Proteomes" id="UP000031631">
    <property type="component" value="Chromosome"/>
</dbReference>
<dbReference type="KEGG" id="tbn:TBH_C1981"/>
<dbReference type="InterPro" id="IPR037050">
    <property type="entry name" value="DUF1254_sf"/>
</dbReference>
<evidence type="ECO:0000313" key="4">
    <source>
        <dbReference type="EMBL" id="BAO44896.1"/>
    </source>
</evidence>
<accession>A0A7U6GJL5</accession>
<dbReference type="Gene3D" id="2.60.40.1610">
    <property type="entry name" value="Domain of unknown function DUF1254"/>
    <property type="match status" value="1"/>
</dbReference>
<feature type="domain" description="DUF1254" evidence="3">
    <location>
        <begin position="101"/>
        <end position="252"/>
    </location>
</feature>